<evidence type="ECO:0000313" key="2">
    <source>
        <dbReference type="Proteomes" id="UP001054945"/>
    </source>
</evidence>
<gene>
    <name evidence="1" type="ORF">CEXT_813451</name>
</gene>
<dbReference type="Proteomes" id="UP001054945">
    <property type="component" value="Unassembled WGS sequence"/>
</dbReference>
<name>A0AAV4U0J0_CAEEX</name>
<dbReference type="AlphaFoldDB" id="A0AAV4U0J0"/>
<evidence type="ECO:0000313" key="1">
    <source>
        <dbReference type="EMBL" id="GIY51265.1"/>
    </source>
</evidence>
<sequence>MTYGVFLRAPNCVLTLLNPRLVSLQPIQNYTASDFILKYQSLEVDKPSKYLGFVLDPEIVSNRYIDHLVLRGRKRLTILKYISDVTRELMLVNDKQKQIFRRMLLIWHKTRHVIKNMFEL</sequence>
<keyword evidence="2" id="KW-1185">Reference proteome</keyword>
<organism evidence="1 2">
    <name type="scientific">Caerostris extrusa</name>
    <name type="common">Bark spider</name>
    <name type="synonym">Caerostris bankana</name>
    <dbReference type="NCBI Taxonomy" id="172846"/>
    <lineage>
        <taxon>Eukaryota</taxon>
        <taxon>Metazoa</taxon>
        <taxon>Ecdysozoa</taxon>
        <taxon>Arthropoda</taxon>
        <taxon>Chelicerata</taxon>
        <taxon>Arachnida</taxon>
        <taxon>Araneae</taxon>
        <taxon>Araneomorphae</taxon>
        <taxon>Entelegynae</taxon>
        <taxon>Araneoidea</taxon>
        <taxon>Araneidae</taxon>
        <taxon>Caerostris</taxon>
    </lineage>
</organism>
<proteinExistence type="predicted"/>
<reference evidence="1 2" key="1">
    <citation type="submission" date="2021-06" db="EMBL/GenBank/DDBJ databases">
        <title>Caerostris extrusa draft genome.</title>
        <authorList>
            <person name="Kono N."/>
            <person name="Arakawa K."/>
        </authorList>
    </citation>
    <scope>NUCLEOTIDE SEQUENCE [LARGE SCALE GENOMIC DNA]</scope>
</reference>
<comment type="caution">
    <text evidence="1">The sequence shown here is derived from an EMBL/GenBank/DDBJ whole genome shotgun (WGS) entry which is preliminary data.</text>
</comment>
<dbReference type="EMBL" id="BPLR01012086">
    <property type="protein sequence ID" value="GIY51265.1"/>
    <property type="molecule type" value="Genomic_DNA"/>
</dbReference>
<protein>
    <submittedName>
        <fullName evidence="1">Uncharacterized protein</fullName>
    </submittedName>
</protein>
<accession>A0AAV4U0J0</accession>